<keyword evidence="1" id="KW-0802">TPR repeat</keyword>
<name>A0A1J0WIF0_9RHOB</name>
<dbReference type="Gene3D" id="1.25.40.10">
    <property type="entry name" value="Tetratricopeptide repeat domain"/>
    <property type="match status" value="1"/>
</dbReference>
<dbReference type="InterPro" id="IPR019734">
    <property type="entry name" value="TPR_rpt"/>
</dbReference>
<sequence length="175" mass="18718">MKALILSTALALPLATTAAHAAGGGNETAPKKPKCETGQVYDKATKTCIVAKDSQLDTDTLYETVRELAYAGRYADAQVILAEMPQDDDRTLTYLGFTHRKMGHAEAAMGYYREALVVNPDNVLARSYMGQGFVEAGNVSAALAQLRAIRAHGGTGTWAEASLRQAIATGRTFSY</sequence>
<evidence type="ECO:0000256" key="1">
    <source>
        <dbReference type="PROSITE-ProRule" id="PRU00339"/>
    </source>
</evidence>
<dbReference type="STRING" id="1917485.BOO69_11445"/>
<accession>A0A1J0WIF0</accession>
<evidence type="ECO:0000313" key="3">
    <source>
        <dbReference type="EMBL" id="APE43952.1"/>
    </source>
</evidence>
<proteinExistence type="predicted"/>
<keyword evidence="4" id="KW-1185">Reference proteome</keyword>
<keyword evidence="2" id="KW-0732">Signal</keyword>
<feature type="chain" id="PRO_5012091282" evidence="2">
    <location>
        <begin position="22"/>
        <end position="175"/>
    </location>
</feature>
<evidence type="ECO:0000256" key="2">
    <source>
        <dbReference type="SAM" id="SignalP"/>
    </source>
</evidence>
<dbReference type="RefSeq" id="WP_071972289.1">
    <property type="nucleotide sequence ID" value="NZ_CP018076.1"/>
</dbReference>
<feature type="signal peptide" evidence="2">
    <location>
        <begin position="1"/>
        <end position="21"/>
    </location>
</feature>
<gene>
    <name evidence="3" type="ORF">BOO69_11445</name>
</gene>
<dbReference type="AlphaFoldDB" id="A0A1J0WIF0"/>
<evidence type="ECO:0000313" key="4">
    <source>
        <dbReference type="Proteomes" id="UP000181897"/>
    </source>
</evidence>
<dbReference type="Proteomes" id="UP000181897">
    <property type="component" value="Chromosome"/>
</dbReference>
<dbReference type="EMBL" id="CP018076">
    <property type="protein sequence ID" value="APE43952.1"/>
    <property type="molecule type" value="Genomic_DNA"/>
</dbReference>
<dbReference type="SUPFAM" id="SSF48452">
    <property type="entry name" value="TPR-like"/>
    <property type="match status" value="1"/>
</dbReference>
<feature type="repeat" description="TPR" evidence="1">
    <location>
        <begin position="89"/>
        <end position="122"/>
    </location>
</feature>
<reference evidence="3 4" key="1">
    <citation type="submission" date="2016-11" db="EMBL/GenBank/DDBJ databases">
        <title>Complete genome sequence of Sulfitobacter sp. AM1-D1, a toxic bacteria associated with marine dinoflagellate Alexandrium minutum in East China Sea.</title>
        <authorList>
            <person name="Yang Q."/>
            <person name="Zhang X."/>
            <person name="Tian X."/>
        </authorList>
    </citation>
    <scope>NUCLEOTIDE SEQUENCE [LARGE SCALE GENOMIC DNA]</scope>
    <source>
        <strain evidence="3 4">AM1-D1</strain>
    </source>
</reference>
<dbReference type="PROSITE" id="PS50005">
    <property type="entry name" value="TPR"/>
    <property type="match status" value="1"/>
</dbReference>
<organism evidence="3 4">
    <name type="scientific">Sulfitobacter alexandrii</name>
    <dbReference type="NCBI Taxonomy" id="1917485"/>
    <lineage>
        <taxon>Bacteria</taxon>
        <taxon>Pseudomonadati</taxon>
        <taxon>Pseudomonadota</taxon>
        <taxon>Alphaproteobacteria</taxon>
        <taxon>Rhodobacterales</taxon>
        <taxon>Roseobacteraceae</taxon>
        <taxon>Sulfitobacter</taxon>
    </lineage>
</organism>
<dbReference type="InterPro" id="IPR011990">
    <property type="entry name" value="TPR-like_helical_dom_sf"/>
</dbReference>
<dbReference type="OrthoDB" id="8592798at2"/>
<dbReference type="KEGG" id="suam:BOO69_11445"/>
<protein>
    <submittedName>
        <fullName evidence="3">Uncharacterized protein</fullName>
    </submittedName>
</protein>